<dbReference type="GO" id="GO:0015833">
    <property type="term" value="P:peptide transport"/>
    <property type="evidence" value="ECO:0007669"/>
    <property type="project" value="TreeGrafter"/>
</dbReference>
<dbReference type="AlphaFoldDB" id="A0A096CK58"/>
<evidence type="ECO:0000256" key="4">
    <source>
        <dbReference type="SAM" id="MobiDB-lite"/>
    </source>
</evidence>
<dbReference type="InterPro" id="IPR030678">
    <property type="entry name" value="Peptide/Ni-bd"/>
</dbReference>
<dbReference type="Pfam" id="PF00496">
    <property type="entry name" value="SBP_bac_5"/>
    <property type="match status" value="1"/>
</dbReference>
<comment type="similarity">
    <text evidence="1">Belongs to the bacterial solute-binding protein 5 family.</text>
</comment>
<evidence type="ECO:0000313" key="8">
    <source>
        <dbReference type="Proteomes" id="UP000029585"/>
    </source>
</evidence>
<dbReference type="EMBL" id="ADLO01000062">
    <property type="protein sequence ID" value="KGF55192.1"/>
    <property type="molecule type" value="Genomic_DNA"/>
</dbReference>
<keyword evidence="2" id="KW-0813">Transport</keyword>
<protein>
    <recommendedName>
        <fullName evidence="6">Solute-binding protein family 5 domain-containing protein</fullName>
    </recommendedName>
</protein>
<feature type="chain" id="PRO_5001917020" description="Solute-binding protein family 5 domain-containing protein" evidence="5">
    <location>
        <begin position="23"/>
        <end position="531"/>
    </location>
</feature>
<dbReference type="Gene3D" id="3.40.190.10">
    <property type="entry name" value="Periplasmic binding protein-like II"/>
    <property type="match status" value="1"/>
</dbReference>
<dbReference type="GO" id="GO:1904680">
    <property type="term" value="F:peptide transmembrane transporter activity"/>
    <property type="evidence" value="ECO:0007669"/>
    <property type="project" value="TreeGrafter"/>
</dbReference>
<dbReference type="PATRIC" id="fig|742738.3.peg.2229"/>
<name>A0A096CK58_FLAPL</name>
<organism evidence="7 8">
    <name type="scientific">Flavonifractor plautii 1_3_50AFAA</name>
    <dbReference type="NCBI Taxonomy" id="742738"/>
    <lineage>
        <taxon>Bacteria</taxon>
        <taxon>Bacillati</taxon>
        <taxon>Bacillota</taxon>
        <taxon>Clostridia</taxon>
        <taxon>Eubacteriales</taxon>
        <taxon>Oscillospiraceae</taxon>
        <taxon>Flavonifractor</taxon>
    </lineage>
</organism>
<evidence type="ECO:0000256" key="1">
    <source>
        <dbReference type="ARBA" id="ARBA00005695"/>
    </source>
</evidence>
<proteinExistence type="inferred from homology"/>
<dbReference type="InterPro" id="IPR000914">
    <property type="entry name" value="SBP_5_dom"/>
</dbReference>
<comment type="caution">
    <text evidence="7">The sequence shown here is derived from an EMBL/GenBank/DDBJ whole genome shotgun (WGS) entry which is preliminary data.</text>
</comment>
<dbReference type="CDD" id="cd00995">
    <property type="entry name" value="PBP2_NikA_DppA_OppA_like"/>
    <property type="match status" value="1"/>
</dbReference>
<dbReference type="PIRSF" id="PIRSF002741">
    <property type="entry name" value="MppA"/>
    <property type="match status" value="1"/>
</dbReference>
<accession>A0A096CK58</accession>
<dbReference type="GO" id="GO:0043190">
    <property type="term" value="C:ATP-binding cassette (ABC) transporter complex"/>
    <property type="evidence" value="ECO:0007669"/>
    <property type="project" value="InterPro"/>
</dbReference>
<evidence type="ECO:0000256" key="2">
    <source>
        <dbReference type="ARBA" id="ARBA00022448"/>
    </source>
</evidence>
<keyword evidence="3 5" id="KW-0732">Signal</keyword>
<dbReference type="PROSITE" id="PS51257">
    <property type="entry name" value="PROKAR_LIPOPROTEIN"/>
    <property type="match status" value="1"/>
</dbReference>
<keyword evidence="8" id="KW-1185">Reference proteome</keyword>
<dbReference type="Proteomes" id="UP000029585">
    <property type="component" value="Unassembled WGS sequence"/>
</dbReference>
<feature type="signal peptide" evidence="5">
    <location>
        <begin position="1"/>
        <end position="22"/>
    </location>
</feature>
<evidence type="ECO:0000256" key="3">
    <source>
        <dbReference type="ARBA" id="ARBA00022729"/>
    </source>
</evidence>
<dbReference type="eggNOG" id="COG0747">
    <property type="taxonomic scope" value="Bacteria"/>
</dbReference>
<feature type="region of interest" description="Disordered" evidence="4">
    <location>
        <begin position="30"/>
        <end position="49"/>
    </location>
</feature>
<evidence type="ECO:0000259" key="6">
    <source>
        <dbReference type="Pfam" id="PF00496"/>
    </source>
</evidence>
<reference evidence="7 8" key="1">
    <citation type="submission" date="2011-08" db="EMBL/GenBank/DDBJ databases">
        <title>The Genome Sequence of Clostridium orbiscindens 1_3_50AFAA.</title>
        <authorList>
            <consortium name="The Broad Institute Genome Sequencing Platform"/>
            <person name="Earl A."/>
            <person name="Ward D."/>
            <person name="Feldgarden M."/>
            <person name="Gevers D."/>
            <person name="Daigneault M."/>
            <person name="Strauss J."/>
            <person name="Allen-Vercoe E."/>
            <person name="Young S.K."/>
            <person name="Zeng Q."/>
            <person name="Gargeya S."/>
            <person name="Fitzgerald M."/>
            <person name="Haas B."/>
            <person name="Abouelleil A."/>
            <person name="Alvarado L."/>
            <person name="Arachchi H.M."/>
            <person name="Berlin A."/>
            <person name="Brown A."/>
            <person name="Chapman S.B."/>
            <person name="Chen Z."/>
            <person name="Dunbar C."/>
            <person name="Freedman E."/>
            <person name="Gearin G."/>
            <person name="Gellesch M."/>
            <person name="Goldberg J."/>
            <person name="Griggs A."/>
            <person name="Gujja S."/>
            <person name="Heiman D."/>
            <person name="Howarth C."/>
            <person name="Larson L."/>
            <person name="Lui A."/>
            <person name="MacDonald P.J.P."/>
            <person name="Montmayeur A."/>
            <person name="Murphy C."/>
            <person name="Neiman D."/>
            <person name="Pearson M."/>
            <person name="Priest M."/>
            <person name="Roberts A."/>
            <person name="Saif S."/>
            <person name="Shea T."/>
            <person name="Shenoy N."/>
            <person name="Sisk P."/>
            <person name="Stolte C."/>
            <person name="Sykes S."/>
            <person name="Wortman J."/>
            <person name="Nusbaum C."/>
            <person name="Birren B."/>
        </authorList>
    </citation>
    <scope>NUCLEOTIDE SEQUENCE [LARGE SCALE GENOMIC DNA]</scope>
    <source>
        <strain evidence="7 8">1_3_50AFAA</strain>
    </source>
</reference>
<evidence type="ECO:0000313" key="7">
    <source>
        <dbReference type="EMBL" id="KGF55192.1"/>
    </source>
</evidence>
<dbReference type="Gene3D" id="3.10.105.10">
    <property type="entry name" value="Dipeptide-binding Protein, Domain 3"/>
    <property type="match status" value="1"/>
</dbReference>
<evidence type="ECO:0000256" key="5">
    <source>
        <dbReference type="SAM" id="SignalP"/>
    </source>
</evidence>
<sequence length="531" mass="58481">MNPTARKLTALSLAAVMGLGLAACSGGSGNGDATGTASPTPGTTAEPTSYADQIVVGITAEPKYIEPNAPGMGPAEVQVSQQIFEGLVRTGDDGSIEPVLATDWTISDDGLTYTFNLVQGVKFSNGEDVEPSDWVWSFYRARDYETSNYRYIAEAIDTVEATDEQVVITLTEPNAAFLAELGCFNMVLGDQSYAESMSDEEYLKNPIGTGPYMLKDWTQGSSLTLEANPYYRVEGMPKTKEIKYVLIADDNTRLMQLQSGQIDVAPTFPFSLAQGVESNEALALDIFPSTQIYYLTVNTTKPPFDDVKVRQALYYALNKSELASAIAGEYGTPVAAIVSETQGDWCNTDLQVTEYAPDTAKQMLADAGYTEPVEFTLSIRTGSTFYEQIATLIKSEVDQAGFSCNIELLESATLTDKYSSQSHQATILQWVDDYQDPSGVVGWTVDYDQAQCFYTGLNDEELDALYMAAQTEMDHDKRVEMYRDIQQQVYDNANVIPLYRNDFAFARSAKVDGLQVNPFYVYQAMYWTKAN</sequence>
<dbReference type="PANTHER" id="PTHR30290">
    <property type="entry name" value="PERIPLASMIC BINDING COMPONENT OF ABC TRANSPORTER"/>
    <property type="match status" value="1"/>
</dbReference>
<feature type="compositionally biased region" description="Low complexity" evidence="4">
    <location>
        <begin position="33"/>
        <end position="48"/>
    </location>
</feature>
<dbReference type="InterPro" id="IPR039424">
    <property type="entry name" value="SBP_5"/>
</dbReference>
<feature type="domain" description="Solute-binding protein family 5" evidence="6">
    <location>
        <begin position="96"/>
        <end position="445"/>
    </location>
</feature>
<dbReference type="HOGENOM" id="CLU_017028_7_3_9"/>
<dbReference type="SUPFAM" id="SSF53850">
    <property type="entry name" value="Periplasmic binding protein-like II"/>
    <property type="match status" value="1"/>
</dbReference>
<gene>
    <name evidence="7" type="ORF">HMPREF9460_02171</name>
</gene>
<dbReference type="RefSeq" id="WP_044941222.1">
    <property type="nucleotide sequence ID" value="NZ_KN174163.1"/>
</dbReference>
<dbReference type="GO" id="GO:0042597">
    <property type="term" value="C:periplasmic space"/>
    <property type="evidence" value="ECO:0007669"/>
    <property type="project" value="UniProtKB-ARBA"/>
</dbReference>
<dbReference type="PANTHER" id="PTHR30290:SF9">
    <property type="entry name" value="OLIGOPEPTIDE-BINDING PROTEIN APPA"/>
    <property type="match status" value="1"/>
</dbReference>